<gene>
    <name evidence="2" type="ORF">TK0001_0108</name>
</gene>
<accession>A0A2N9AHS6</accession>
<dbReference type="InterPro" id="IPR012337">
    <property type="entry name" value="RNaseH-like_sf"/>
</dbReference>
<dbReference type="GO" id="GO:0003676">
    <property type="term" value="F:nucleic acid binding"/>
    <property type="evidence" value="ECO:0007669"/>
    <property type="project" value="InterPro"/>
</dbReference>
<dbReference type="EMBL" id="LT962688">
    <property type="protein sequence ID" value="SOR26710.1"/>
    <property type="molecule type" value="Genomic_DNA"/>
</dbReference>
<reference evidence="3" key="1">
    <citation type="submission" date="2017-10" db="EMBL/GenBank/DDBJ databases">
        <authorList>
            <person name="Regsiter A."/>
            <person name="William W."/>
        </authorList>
    </citation>
    <scope>NUCLEOTIDE SEQUENCE [LARGE SCALE GENOMIC DNA]</scope>
</reference>
<dbReference type="Proteomes" id="UP000233769">
    <property type="component" value="Chromosome tk0001"/>
</dbReference>
<name>A0A2N9AHS6_METEX</name>
<evidence type="ECO:0000313" key="2">
    <source>
        <dbReference type="EMBL" id="SOR26710.1"/>
    </source>
</evidence>
<organism evidence="2 3">
    <name type="scientific">Methylorubrum extorquens</name>
    <name type="common">Methylobacterium dichloromethanicum</name>
    <name type="synonym">Methylobacterium extorquens</name>
    <dbReference type="NCBI Taxonomy" id="408"/>
    <lineage>
        <taxon>Bacteria</taxon>
        <taxon>Pseudomonadati</taxon>
        <taxon>Pseudomonadota</taxon>
        <taxon>Alphaproteobacteria</taxon>
        <taxon>Hyphomicrobiales</taxon>
        <taxon>Methylobacteriaceae</taxon>
        <taxon>Methylorubrum</taxon>
    </lineage>
</organism>
<dbReference type="GO" id="GO:0015074">
    <property type="term" value="P:DNA integration"/>
    <property type="evidence" value="ECO:0007669"/>
    <property type="project" value="InterPro"/>
</dbReference>
<dbReference type="SUPFAM" id="SSF53098">
    <property type="entry name" value="Ribonuclease H-like"/>
    <property type="match status" value="1"/>
</dbReference>
<evidence type="ECO:0000313" key="3">
    <source>
        <dbReference type="Proteomes" id="UP000233769"/>
    </source>
</evidence>
<dbReference type="Gene3D" id="3.30.420.10">
    <property type="entry name" value="Ribonuclease H-like superfamily/Ribonuclease H"/>
    <property type="match status" value="1"/>
</dbReference>
<sequence>MRILTPIDEHSRACRGLKVARRINSVGVINALADALCLHRIPEHIRRDNGLQMISKAPRKWVTKAGAQIQYIAPGSRSTALVARRSAARACRLPGSGVRHPRAATMQQPRN</sequence>
<dbReference type="AlphaFoldDB" id="A0A2N9AHS6"/>
<evidence type="ECO:0000259" key="1">
    <source>
        <dbReference type="Pfam" id="PF00665"/>
    </source>
</evidence>
<dbReference type="InterPro" id="IPR001584">
    <property type="entry name" value="Integrase_cat-core"/>
</dbReference>
<proteinExistence type="predicted"/>
<feature type="domain" description="Integrase catalytic" evidence="1">
    <location>
        <begin position="2"/>
        <end position="76"/>
    </location>
</feature>
<protein>
    <recommendedName>
        <fullName evidence="1">Integrase catalytic domain-containing protein</fullName>
    </recommendedName>
</protein>
<dbReference type="Pfam" id="PF00665">
    <property type="entry name" value="rve"/>
    <property type="match status" value="1"/>
</dbReference>
<dbReference type="InterPro" id="IPR036397">
    <property type="entry name" value="RNaseH_sf"/>
</dbReference>